<dbReference type="Pfam" id="PF26639">
    <property type="entry name" value="Het-6_barrel"/>
    <property type="match status" value="1"/>
</dbReference>
<evidence type="ECO:0000313" key="2">
    <source>
        <dbReference type="Proteomes" id="UP001521222"/>
    </source>
</evidence>
<dbReference type="Proteomes" id="UP001521222">
    <property type="component" value="Unassembled WGS sequence"/>
</dbReference>
<evidence type="ECO:0000313" key="1">
    <source>
        <dbReference type="EMBL" id="KAL1600089.1"/>
    </source>
</evidence>
<protein>
    <submittedName>
        <fullName evidence="1">WD repeat-containing protein jip5</fullName>
    </submittedName>
</protein>
<dbReference type="InterPro" id="IPR052895">
    <property type="entry name" value="HetReg/Transcr_Mod"/>
</dbReference>
<keyword evidence="2" id="KW-1185">Reference proteome</keyword>
<accession>A0ABR3R7H1</accession>
<proteinExistence type="predicted"/>
<organism evidence="1 2">
    <name type="scientific">Nothophoma quercina</name>
    <dbReference type="NCBI Taxonomy" id="749835"/>
    <lineage>
        <taxon>Eukaryota</taxon>
        <taxon>Fungi</taxon>
        <taxon>Dikarya</taxon>
        <taxon>Ascomycota</taxon>
        <taxon>Pezizomycotina</taxon>
        <taxon>Dothideomycetes</taxon>
        <taxon>Pleosporomycetidae</taxon>
        <taxon>Pleosporales</taxon>
        <taxon>Pleosporineae</taxon>
        <taxon>Didymellaceae</taxon>
        <taxon>Nothophoma</taxon>
    </lineage>
</organism>
<dbReference type="EMBL" id="JAKIXB020000019">
    <property type="protein sequence ID" value="KAL1600089.1"/>
    <property type="molecule type" value="Genomic_DNA"/>
</dbReference>
<dbReference type="PANTHER" id="PTHR24148:SF73">
    <property type="entry name" value="HET DOMAIN PROTEIN (AFU_ORTHOLOGUE AFUA_8G01020)"/>
    <property type="match status" value="1"/>
</dbReference>
<reference evidence="1 2" key="1">
    <citation type="submission" date="2024-02" db="EMBL/GenBank/DDBJ databases">
        <title>De novo assembly and annotation of 12 fungi associated with fruit tree decline syndrome in Ontario, Canada.</title>
        <authorList>
            <person name="Sulman M."/>
            <person name="Ellouze W."/>
            <person name="Ilyukhin E."/>
        </authorList>
    </citation>
    <scope>NUCLEOTIDE SEQUENCE [LARGE SCALE GENOMIC DNA]</scope>
    <source>
        <strain evidence="1 2">M97-236</strain>
    </source>
</reference>
<dbReference type="PANTHER" id="PTHR24148">
    <property type="entry name" value="ANKYRIN REPEAT DOMAIN-CONTAINING PROTEIN 39 HOMOLOG-RELATED"/>
    <property type="match status" value="1"/>
</dbReference>
<sequence length="264" mass="29671">MSSMTPGVPLKKGFRAGGILQTGNRFEQEHNQLILIGQVFSKIAFMTSPAQKYSLNAALGGRIQDIFEMLMIALNELAKYLKQNPTETLNSFFYCVTMQTGSLKSIKRDDPESRDLANDFVLFRTLFARIMEYDKIESHAQHKVTFSAFPEDDFAFIRRVGFYLGGRCFCVTSDNQIGLVPERAQVGDSVAIVEGAPVPFVLREASESVVENEKAYRIVGDAYVHGVMRGELVGLTKKKESGLRRLFGSSKKKIEFEWSKMLLL</sequence>
<gene>
    <name evidence="1" type="primary">JIP5_2</name>
    <name evidence="1" type="ORF">SLS59_006163</name>
</gene>
<name>A0ABR3R7H1_9PLEO</name>
<comment type="caution">
    <text evidence="1">The sequence shown here is derived from an EMBL/GenBank/DDBJ whole genome shotgun (WGS) entry which is preliminary data.</text>
</comment>